<dbReference type="InterPro" id="IPR029028">
    <property type="entry name" value="Alpha/beta_knot_MTases"/>
</dbReference>
<proteinExistence type="predicted"/>
<gene>
    <name evidence="5" type="ORF">NC653_021819</name>
</gene>
<sequence>MVRESYVVVHNIAKRHNVGTLARSATAFGVKELILVGRRDFNSFGSHGSTSHLPFRHFHSLSDARNFLKEKDCDICGVEITDSALPVNEHPFKRSTAFLLGNEGTGLSTKECEICDFFVYIPQYGCGTASLNVTVAASIVLHHFGGSVQEASYMLGLIGRKLRQLCARIRLLIWRRPRPKVIIKRFGKISSKDRCKWRPGFRKSSIHLNGKHGNSSSDRPIRIATFNVAMFSLAPAVPKAEESIMISQEHDGYMAYKSPVEYDAQGNSVSYYPKSILKQSPLHDSLKNPEKFPAEKKVSRSKLKVSINLPDNEISLANSKLLGFMEDESGGSSNIVASRNYRSNVVMRSPVCLPANMTQFISEEGWKSSRSIMEVLKEVDSDILALQDVKADEEKGMSPLSDLATSLGMKYVFAESWAPGYGNAILSKWPIKRWKVQKIANDEDFRNVLKATIHVPWAGEVDFYCTQLDHLDENWRMKQIGAMIKSNDMTPHILAGGINSLDGSDYSSERWMDIVKYYEDIGKPTPRIEVTNFLKGKGYVDAKDYAGECEPVVIVAKGQNVQGTCKYGTRVDYMLASPYSPYKFVPGSYSVISSKGTSDHHIVKADIIKAREGYQGTAIGEPQQAKQKVVRITNPWCSRGLWKLNT</sequence>
<evidence type="ECO:0008006" key="7">
    <source>
        <dbReference type="Google" id="ProtNLM"/>
    </source>
</evidence>
<evidence type="ECO:0000313" key="5">
    <source>
        <dbReference type="EMBL" id="KAJ6989045.1"/>
    </source>
</evidence>
<dbReference type="GO" id="GO:0008173">
    <property type="term" value="F:RNA methyltransferase activity"/>
    <property type="evidence" value="ECO:0007669"/>
    <property type="project" value="InterPro"/>
</dbReference>
<accession>A0AAD6QEU1</accession>
<dbReference type="FunFam" id="3.60.10.10:FF:000045">
    <property type="entry name" value="Endonuclease/exonuclease/phosphatase family protein"/>
    <property type="match status" value="1"/>
</dbReference>
<feature type="domain" description="tRNA/rRNA methyltransferase SpoU type" evidence="3">
    <location>
        <begin position="6"/>
        <end position="142"/>
    </location>
</feature>
<dbReference type="GO" id="GO:0003723">
    <property type="term" value="F:RNA binding"/>
    <property type="evidence" value="ECO:0007669"/>
    <property type="project" value="InterPro"/>
</dbReference>
<dbReference type="InterPro" id="IPR001537">
    <property type="entry name" value="SpoU_MeTrfase"/>
</dbReference>
<dbReference type="Proteomes" id="UP001164929">
    <property type="component" value="Chromosome 8"/>
</dbReference>
<evidence type="ECO:0000259" key="3">
    <source>
        <dbReference type="Pfam" id="PF00588"/>
    </source>
</evidence>
<dbReference type="PANTHER" id="PTHR14859:SF10">
    <property type="entry name" value="DNASE I-LIKE SUPERFAMILY PROTEIN"/>
    <property type="match status" value="1"/>
</dbReference>
<protein>
    <recommendedName>
        <fullName evidence="7">tRNA/rRNA methyltransferase SpoU type domain-containing protein</fullName>
    </recommendedName>
</protein>
<dbReference type="EMBL" id="JAQIZT010000008">
    <property type="protein sequence ID" value="KAJ6989045.1"/>
    <property type="molecule type" value="Genomic_DNA"/>
</dbReference>
<dbReference type="CDD" id="cd18096">
    <property type="entry name" value="SpoU-like"/>
    <property type="match status" value="1"/>
</dbReference>
<dbReference type="Pfam" id="PF03372">
    <property type="entry name" value="Exo_endo_phos"/>
    <property type="match status" value="1"/>
</dbReference>
<dbReference type="GO" id="GO:0006506">
    <property type="term" value="P:GPI anchor biosynthetic process"/>
    <property type="evidence" value="ECO:0007669"/>
    <property type="project" value="TreeGrafter"/>
</dbReference>
<dbReference type="InterPro" id="IPR051916">
    <property type="entry name" value="GPI-anchor_lipid_remodeler"/>
</dbReference>
<dbReference type="GO" id="GO:0032259">
    <property type="term" value="P:methylation"/>
    <property type="evidence" value="ECO:0007669"/>
    <property type="project" value="UniProtKB-KW"/>
</dbReference>
<dbReference type="AlphaFoldDB" id="A0AAD6QEU1"/>
<dbReference type="InterPro" id="IPR036691">
    <property type="entry name" value="Endo/exonu/phosph_ase_sf"/>
</dbReference>
<keyword evidence="6" id="KW-1185">Reference proteome</keyword>
<name>A0AAD6QEU1_9ROSI</name>
<dbReference type="PANTHER" id="PTHR14859">
    <property type="entry name" value="CALCOFLUOR WHITE HYPERSENSITIVE PROTEIN PRECURSOR"/>
    <property type="match status" value="1"/>
</dbReference>
<evidence type="ECO:0000256" key="1">
    <source>
        <dbReference type="ARBA" id="ARBA00022603"/>
    </source>
</evidence>
<feature type="domain" description="Endonuclease/exonuclease/phosphatase" evidence="4">
    <location>
        <begin position="369"/>
        <end position="600"/>
    </location>
</feature>
<dbReference type="InterPro" id="IPR005135">
    <property type="entry name" value="Endo/exonuclease/phosphatase"/>
</dbReference>
<dbReference type="SUPFAM" id="SSF75217">
    <property type="entry name" value="alpha/beta knot"/>
    <property type="match status" value="1"/>
</dbReference>
<evidence type="ECO:0000259" key="4">
    <source>
        <dbReference type="Pfam" id="PF03372"/>
    </source>
</evidence>
<keyword evidence="1" id="KW-0489">Methyltransferase</keyword>
<dbReference type="Gene3D" id="3.60.10.10">
    <property type="entry name" value="Endonuclease/exonuclease/phosphatase"/>
    <property type="match status" value="1"/>
</dbReference>
<dbReference type="InterPro" id="IPR029026">
    <property type="entry name" value="tRNA_m1G_MTases_N"/>
</dbReference>
<dbReference type="Pfam" id="PF00588">
    <property type="entry name" value="SpoU_methylase"/>
    <property type="match status" value="1"/>
</dbReference>
<dbReference type="GO" id="GO:0016020">
    <property type="term" value="C:membrane"/>
    <property type="evidence" value="ECO:0007669"/>
    <property type="project" value="GOC"/>
</dbReference>
<organism evidence="5 6">
    <name type="scientific">Populus alba x Populus x berolinensis</name>
    <dbReference type="NCBI Taxonomy" id="444605"/>
    <lineage>
        <taxon>Eukaryota</taxon>
        <taxon>Viridiplantae</taxon>
        <taxon>Streptophyta</taxon>
        <taxon>Embryophyta</taxon>
        <taxon>Tracheophyta</taxon>
        <taxon>Spermatophyta</taxon>
        <taxon>Magnoliopsida</taxon>
        <taxon>eudicotyledons</taxon>
        <taxon>Gunneridae</taxon>
        <taxon>Pentapetalae</taxon>
        <taxon>rosids</taxon>
        <taxon>fabids</taxon>
        <taxon>Malpighiales</taxon>
        <taxon>Salicaceae</taxon>
        <taxon>Saliceae</taxon>
        <taxon>Populus</taxon>
    </lineage>
</organism>
<keyword evidence="2" id="KW-0808">Transferase</keyword>
<dbReference type="GO" id="GO:0005783">
    <property type="term" value="C:endoplasmic reticulum"/>
    <property type="evidence" value="ECO:0007669"/>
    <property type="project" value="TreeGrafter"/>
</dbReference>
<evidence type="ECO:0000256" key="2">
    <source>
        <dbReference type="ARBA" id="ARBA00022679"/>
    </source>
</evidence>
<evidence type="ECO:0000313" key="6">
    <source>
        <dbReference type="Proteomes" id="UP001164929"/>
    </source>
</evidence>
<comment type="caution">
    <text evidence="5">The sequence shown here is derived from an EMBL/GenBank/DDBJ whole genome shotgun (WGS) entry which is preliminary data.</text>
</comment>
<dbReference type="GO" id="GO:0006396">
    <property type="term" value="P:RNA processing"/>
    <property type="evidence" value="ECO:0007669"/>
    <property type="project" value="InterPro"/>
</dbReference>
<reference evidence="5" key="1">
    <citation type="journal article" date="2023" name="Mol. Ecol. Resour.">
        <title>Chromosome-level genome assembly of a triploid poplar Populus alba 'Berolinensis'.</title>
        <authorList>
            <person name="Chen S."/>
            <person name="Yu Y."/>
            <person name="Wang X."/>
            <person name="Wang S."/>
            <person name="Zhang T."/>
            <person name="Zhou Y."/>
            <person name="He R."/>
            <person name="Meng N."/>
            <person name="Wang Y."/>
            <person name="Liu W."/>
            <person name="Liu Z."/>
            <person name="Liu J."/>
            <person name="Guo Q."/>
            <person name="Huang H."/>
            <person name="Sederoff R.R."/>
            <person name="Wang G."/>
            <person name="Qu G."/>
            <person name="Chen S."/>
        </authorList>
    </citation>
    <scope>NUCLEOTIDE SEQUENCE</scope>
    <source>
        <strain evidence="5">SC-2020</strain>
    </source>
</reference>
<dbReference type="Gene3D" id="3.40.1280.10">
    <property type="match status" value="1"/>
</dbReference>
<dbReference type="SUPFAM" id="SSF56219">
    <property type="entry name" value="DNase I-like"/>
    <property type="match status" value="1"/>
</dbReference>